<reference evidence="4" key="1">
    <citation type="submission" date="2017-06" db="EMBL/GenBank/DDBJ databases">
        <authorList>
            <person name="Varghese N."/>
            <person name="Submissions S."/>
        </authorList>
    </citation>
    <scope>NUCLEOTIDE SEQUENCE [LARGE SCALE GENOMIC DNA]</scope>
    <source>
        <strain evidence="4">JAD2</strain>
    </source>
</reference>
<evidence type="ECO:0000313" key="3">
    <source>
        <dbReference type="EMBL" id="SNB60889.1"/>
    </source>
</evidence>
<dbReference type="Pfam" id="PF14340">
    <property type="entry name" value="DUF4395"/>
    <property type="match status" value="1"/>
</dbReference>
<feature type="transmembrane region" description="Helical" evidence="1">
    <location>
        <begin position="107"/>
        <end position="132"/>
    </location>
</feature>
<dbReference type="Proteomes" id="UP000197025">
    <property type="component" value="Unassembled WGS sequence"/>
</dbReference>
<feature type="transmembrane region" description="Helical" evidence="1">
    <location>
        <begin position="81"/>
        <end position="101"/>
    </location>
</feature>
<dbReference type="AlphaFoldDB" id="A0A212QNB8"/>
<feature type="domain" description="DUF4395" evidence="2">
    <location>
        <begin position="6"/>
        <end position="136"/>
    </location>
</feature>
<keyword evidence="1" id="KW-1133">Transmembrane helix</keyword>
<protein>
    <recommendedName>
        <fullName evidence="2">DUF4395 domain-containing protein</fullName>
    </recommendedName>
</protein>
<evidence type="ECO:0000259" key="2">
    <source>
        <dbReference type="Pfam" id="PF14340"/>
    </source>
</evidence>
<name>A0A212QNB8_9CHLR</name>
<keyword evidence="4" id="KW-1185">Reference proteome</keyword>
<accession>A0A212QNB8</accession>
<dbReference type="EMBL" id="FYEK01000012">
    <property type="protein sequence ID" value="SNB60889.1"/>
    <property type="molecule type" value="Genomic_DNA"/>
</dbReference>
<sequence>MVERRVDHTALKFNQASIITLNLLAFVFNLPALVAFVALVMLVGTAFPAAALFQQIYFRILKPRGWLRPRVLTDNPEPHRFAQGLGGTFLALGAVALFLGYTPIGWALAWLVIVLAALNLFFGFCAGCFVYYQLSRLGVPGFTARPIERREVEG</sequence>
<evidence type="ECO:0000256" key="1">
    <source>
        <dbReference type="SAM" id="Phobius"/>
    </source>
</evidence>
<proteinExistence type="predicted"/>
<keyword evidence="1" id="KW-0472">Membrane</keyword>
<evidence type="ECO:0000313" key="4">
    <source>
        <dbReference type="Proteomes" id="UP000197025"/>
    </source>
</evidence>
<dbReference type="PIRSF" id="PIRSF030042">
    <property type="entry name" value="UCP030042"/>
    <property type="match status" value="1"/>
</dbReference>
<dbReference type="InParanoid" id="A0A212QNB8"/>
<dbReference type="InterPro" id="IPR025508">
    <property type="entry name" value="DUF4395"/>
</dbReference>
<dbReference type="OrthoDB" id="165133at2"/>
<organism evidence="3 4">
    <name type="scientific">Thermoflexus hugenholtzii JAD2</name>
    <dbReference type="NCBI Taxonomy" id="877466"/>
    <lineage>
        <taxon>Bacteria</taxon>
        <taxon>Bacillati</taxon>
        <taxon>Chloroflexota</taxon>
        <taxon>Thermoflexia</taxon>
        <taxon>Thermoflexales</taxon>
        <taxon>Thermoflexaceae</taxon>
        <taxon>Thermoflexus</taxon>
    </lineage>
</organism>
<gene>
    <name evidence="3" type="ORF">SAMN02746019_00026330</name>
</gene>
<dbReference type="RefSeq" id="WP_088570440.1">
    <property type="nucleotide sequence ID" value="NZ_FYEK01000012.1"/>
</dbReference>
<keyword evidence="1" id="KW-0812">Transmembrane</keyword>
<dbReference type="InterPro" id="IPR016942">
    <property type="entry name" value="UCP030042"/>
</dbReference>